<dbReference type="InterPro" id="IPR036388">
    <property type="entry name" value="WH-like_DNA-bd_sf"/>
</dbReference>
<dbReference type="Pfam" id="PF03704">
    <property type="entry name" value="BTAD"/>
    <property type="match status" value="1"/>
</dbReference>
<evidence type="ECO:0000256" key="6">
    <source>
        <dbReference type="PROSITE-ProRule" id="PRU01091"/>
    </source>
</evidence>
<evidence type="ECO:0000256" key="5">
    <source>
        <dbReference type="ARBA" id="ARBA00023163"/>
    </source>
</evidence>
<organism evidence="9 10">
    <name type="scientific">Streptomyces rubiginosohelvolus</name>
    <dbReference type="NCBI Taxonomy" id="67362"/>
    <lineage>
        <taxon>Bacteria</taxon>
        <taxon>Bacillati</taxon>
        <taxon>Actinomycetota</taxon>
        <taxon>Actinomycetes</taxon>
        <taxon>Kitasatosporales</taxon>
        <taxon>Streptomycetaceae</taxon>
        <taxon>Streptomyces</taxon>
    </lineage>
</organism>
<evidence type="ECO:0000256" key="1">
    <source>
        <dbReference type="ARBA" id="ARBA00005820"/>
    </source>
</evidence>
<dbReference type="InterPro" id="IPR005158">
    <property type="entry name" value="BTAD"/>
</dbReference>
<evidence type="ECO:0000256" key="3">
    <source>
        <dbReference type="ARBA" id="ARBA00023015"/>
    </source>
</evidence>
<feature type="region of interest" description="Disordered" evidence="7">
    <location>
        <begin position="290"/>
        <end position="318"/>
    </location>
</feature>
<dbReference type="InterPro" id="IPR011990">
    <property type="entry name" value="TPR-like_helical_dom_sf"/>
</dbReference>
<evidence type="ECO:0000256" key="2">
    <source>
        <dbReference type="ARBA" id="ARBA00023012"/>
    </source>
</evidence>
<keyword evidence="4 6" id="KW-0238">DNA-binding</keyword>
<protein>
    <recommendedName>
        <fullName evidence="8">OmpR/PhoB-type domain-containing protein</fullName>
    </recommendedName>
</protein>
<dbReference type="SMART" id="SM01043">
    <property type="entry name" value="BTAD"/>
    <property type="match status" value="1"/>
</dbReference>
<evidence type="ECO:0000313" key="10">
    <source>
        <dbReference type="Proteomes" id="UP000624183"/>
    </source>
</evidence>
<dbReference type="Proteomes" id="UP000624183">
    <property type="component" value="Unassembled WGS sequence"/>
</dbReference>
<dbReference type="PROSITE" id="PS51755">
    <property type="entry name" value="OMPR_PHOB"/>
    <property type="match status" value="1"/>
</dbReference>
<keyword evidence="5" id="KW-0804">Transcription</keyword>
<dbReference type="PANTHER" id="PTHR35807">
    <property type="entry name" value="TRANSCRIPTIONAL REGULATOR REDD-RELATED"/>
    <property type="match status" value="1"/>
</dbReference>
<dbReference type="Pfam" id="PF00486">
    <property type="entry name" value="Trans_reg_C"/>
    <property type="match status" value="1"/>
</dbReference>
<keyword evidence="2" id="KW-0902">Two-component regulatory system</keyword>
<dbReference type="PANTHER" id="PTHR35807:SF1">
    <property type="entry name" value="TRANSCRIPTIONAL REGULATOR REDD"/>
    <property type="match status" value="1"/>
</dbReference>
<name>A0ABQ3C397_9ACTN</name>
<evidence type="ECO:0000256" key="7">
    <source>
        <dbReference type="SAM" id="MobiDB-lite"/>
    </source>
</evidence>
<dbReference type="InterPro" id="IPR051677">
    <property type="entry name" value="AfsR-DnrI-RedD_regulator"/>
</dbReference>
<dbReference type="EMBL" id="BMUW01000007">
    <property type="protein sequence ID" value="GGZ60726.1"/>
    <property type="molecule type" value="Genomic_DNA"/>
</dbReference>
<sequence>MHVLGLHWWSLRSIGGLVSIRLLGELDANLNEQSVTPTAAKPRQVLALLALNAGRIVSVPTLIEELWGDHPPMSVRTTLQTYILQLRKLIDSALTAENRGRAKGILVTRFDGYLLDIDPESVDVRVYERFVEAGNRAMEHSDDEAVSQYLGRALAEWRGRALADVRIGMPLSIEVARLEESRLNVLESRIGADIRLGRHHAVLSELTVLTAQHPMHENLCAHYMVSLYRAGRQSQALQSFRTLRDTLSRELGVEPSIRLQKLQRAVLRSALDLEVQLRPDSTPLTAEAWDTGNIGRPADRTDTRRLLSTTNGGAAWQR</sequence>
<reference evidence="10" key="1">
    <citation type="journal article" date="2019" name="Int. J. Syst. Evol. Microbiol.">
        <title>The Global Catalogue of Microorganisms (GCM) 10K type strain sequencing project: providing services to taxonomists for standard genome sequencing and annotation.</title>
        <authorList>
            <consortium name="The Broad Institute Genomics Platform"/>
            <consortium name="The Broad Institute Genome Sequencing Center for Infectious Disease"/>
            <person name="Wu L."/>
            <person name="Ma J."/>
        </authorList>
    </citation>
    <scope>NUCLEOTIDE SEQUENCE [LARGE SCALE GENOMIC DNA]</scope>
    <source>
        <strain evidence="10">JCM 4602</strain>
    </source>
</reference>
<comment type="similarity">
    <text evidence="1">Belongs to the AfsR/DnrI/RedD regulatory family.</text>
</comment>
<comment type="caution">
    <text evidence="9">The sequence shown here is derived from an EMBL/GenBank/DDBJ whole genome shotgun (WGS) entry which is preliminary data.</text>
</comment>
<keyword evidence="10" id="KW-1185">Reference proteome</keyword>
<evidence type="ECO:0000256" key="4">
    <source>
        <dbReference type="ARBA" id="ARBA00023125"/>
    </source>
</evidence>
<dbReference type="SUPFAM" id="SSF48452">
    <property type="entry name" value="TPR-like"/>
    <property type="match status" value="1"/>
</dbReference>
<dbReference type="InterPro" id="IPR016032">
    <property type="entry name" value="Sig_transdc_resp-reg_C-effctor"/>
</dbReference>
<gene>
    <name evidence="9" type="ORF">GCM10010328_39030</name>
</gene>
<dbReference type="CDD" id="cd15831">
    <property type="entry name" value="BTAD"/>
    <property type="match status" value="1"/>
</dbReference>
<dbReference type="Gene3D" id="1.25.40.10">
    <property type="entry name" value="Tetratricopeptide repeat domain"/>
    <property type="match status" value="1"/>
</dbReference>
<dbReference type="SUPFAM" id="SSF46894">
    <property type="entry name" value="C-terminal effector domain of the bipartite response regulators"/>
    <property type="match status" value="1"/>
</dbReference>
<dbReference type="SMART" id="SM00862">
    <property type="entry name" value="Trans_reg_C"/>
    <property type="match status" value="1"/>
</dbReference>
<dbReference type="InterPro" id="IPR001867">
    <property type="entry name" value="OmpR/PhoB-type_DNA-bd"/>
</dbReference>
<evidence type="ECO:0000259" key="8">
    <source>
        <dbReference type="PROSITE" id="PS51755"/>
    </source>
</evidence>
<feature type="DNA-binding region" description="OmpR/PhoB-type" evidence="6">
    <location>
        <begin position="9"/>
        <end position="117"/>
    </location>
</feature>
<proteinExistence type="inferred from homology"/>
<dbReference type="Gene3D" id="1.10.10.10">
    <property type="entry name" value="Winged helix-like DNA-binding domain superfamily/Winged helix DNA-binding domain"/>
    <property type="match status" value="1"/>
</dbReference>
<feature type="domain" description="OmpR/PhoB-type" evidence="8">
    <location>
        <begin position="9"/>
        <end position="117"/>
    </location>
</feature>
<evidence type="ECO:0000313" key="9">
    <source>
        <dbReference type="EMBL" id="GGZ60726.1"/>
    </source>
</evidence>
<keyword evidence="3" id="KW-0805">Transcription regulation</keyword>
<accession>A0ABQ3C397</accession>